<keyword evidence="3 6" id="KW-0808">Transferase</keyword>
<dbReference type="Proteomes" id="UP000035682">
    <property type="component" value="Unplaced"/>
</dbReference>
<comment type="subcellular location">
    <subcellularLocation>
        <location evidence="1">Membrane</location>
        <topology evidence="1">Single-pass type II membrane protein</topology>
    </subcellularLocation>
</comment>
<reference evidence="6 7" key="1">
    <citation type="submission" date="2014-09" db="EMBL/GenBank/DDBJ databases">
        <authorList>
            <person name="Martin A.A."/>
        </authorList>
    </citation>
    <scope>NUCLEOTIDE SEQUENCE</scope>
    <source>
        <strain evidence="7">ED321</strain>
        <strain evidence="6">ED321 Heterogonic</strain>
    </source>
</reference>
<dbReference type="GeneID" id="36381976"/>
<dbReference type="CTD" id="36381976"/>
<name>A0A090LPX7_STRRB</name>
<dbReference type="WBParaSite" id="SRAE_2000425400.1">
    <property type="protein sequence ID" value="SRAE_2000425400.1"/>
    <property type="gene ID" value="WBGene00264483"/>
</dbReference>
<dbReference type="RefSeq" id="XP_024508805.1">
    <property type="nucleotide sequence ID" value="XM_024643101.1"/>
</dbReference>
<dbReference type="PANTHER" id="PTHR46671:SF7">
    <property type="entry name" value="CORE-2_I-BRANCHING ENZYME"/>
    <property type="match status" value="1"/>
</dbReference>
<dbReference type="OrthoDB" id="2019572at2759"/>
<dbReference type="GO" id="GO:0016020">
    <property type="term" value="C:membrane"/>
    <property type="evidence" value="ECO:0007669"/>
    <property type="project" value="UniProtKB-SubCell"/>
</dbReference>
<keyword evidence="5" id="KW-0325">Glycoprotein</keyword>
<keyword evidence="2" id="KW-0328">Glycosyltransferase</keyword>
<dbReference type="GO" id="GO:0016757">
    <property type="term" value="F:glycosyltransferase activity"/>
    <property type="evidence" value="ECO:0007669"/>
    <property type="project" value="UniProtKB-KW"/>
</dbReference>
<evidence type="ECO:0000256" key="4">
    <source>
        <dbReference type="ARBA" id="ARBA00023136"/>
    </source>
</evidence>
<protein>
    <submittedName>
        <fullName evidence="6 8">Glycosyl transferase, family 14-containing protein</fullName>
    </submittedName>
</protein>
<evidence type="ECO:0000313" key="7">
    <source>
        <dbReference type="Proteomes" id="UP000035682"/>
    </source>
</evidence>
<evidence type="ECO:0000256" key="5">
    <source>
        <dbReference type="ARBA" id="ARBA00023180"/>
    </source>
</evidence>
<dbReference type="PANTHER" id="PTHR46671">
    <property type="entry name" value="PROTEIN CBG11221"/>
    <property type="match status" value="1"/>
</dbReference>
<evidence type="ECO:0000313" key="8">
    <source>
        <dbReference type="WBParaSite" id="SRAE_2000425400.1"/>
    </source>
</evidence>
<evidence type="ECO:0000313" key="6">
    <source>
        <dbReference type="EMBL" id="CEF69606.1"/>
    </source>
</evidence>
<proteinExistence type="predicted"/>
<dbReference type="STRING" id="34506.A0A090LPX7"/>
<evidence type="ECO:0000313" key="9">
    <source>
        <dbReference type="WormBase" id="SRAE_2000425400"/>
    </source>
</evidence>
<evidence type="ECO:0000256" key="1">
    <source>
        <dbReference type="ARBA" id="ARBA00004606"/>
    </source>
</evidence>
<dbReference type="WormBase" id="SRAE_2000425400">
    <property type="protein sequence ID" value="SRP07169"/>
    <property type="gene ID" value="WBGene00264483"/>
</dbReference>
<keyword evidence="4" id="KW-0472">Membrane</keyword>
<evidence type="ECO:0000256" key="2">
    <source>
        <dbReference type="ARBA" id="ARBA00022676"/>
    </source>
</evidence>
<reference evidence="8" key="2">
    <citation type="submission" date="2020-12" db="UniProtKB">
        <authorList>
            <consortium name="WormBaseParasite"/>
        </authorList>
    </citation>
    <scope>IDENTIFICATION</scope>
</reference>
<dbReference type="EMBL" id="LN609529">
    <property type="protein sequence ID" value="CEF69606.1"/>
    <property type="molecule type" value="Genomic_DNA"/>
</dbReference>
<sequence>MKFIFKYYVFKITFLTFFTIGYCEDDKLIAELKNNSFINEKIYSKLLNKNISVLWIPQTIRNLNCNKLLIGDFKYIAKEKEKRISINEVSPGFSTSCSHIKKRGYYPDKPLTLEEEKFPLAFAINVYTDYLKLEQQFVVMYAPQNHYCYAIDKKSSPIFKKKLYSLAKCFPNVYIVKNEKVLDHSGVNGNLYNYECMKLLNDKNYKYLFLLQNDDAPLKTNLELVKILKIYNGTIDMNIGDPIARQPIILDKKKSFKFSSLKMFKKSDKRYNDKILKSTNILIQKGLLQAAISKKTIDYILNEINIKQLLDNLNTNKSYSDELLWPTIFTNPFLQVPGWQHYLCNKKTIFSKYYMTRKTIFSITKEHCPSGFERNGICIFGIESLSLMKKWPHFFANKFRSSFDAGASMCWLQYMYNKKFFSPSRKINENFYLRSPLIKYQKLKETEHDHVKICNMI</sequence>
<accession>A0A090LPX7</accession>
<organism evidence="6">
    <name type="scientific">Strongyloides ratti</name>
    <name type="common">Parasitic roundworm</name>
    <dbReference type="NCBI Taxonomy" id="34506"/>
    <lineage>
        <taxon>Eukaryota</taxon>
        <taxon>Metazoa</taxon>
        <taxon>Ecdysozoa</taxon>
        <taxon>Nematoda</taxon>
        <taxon>Chromadorea</taxon>
        <taxon>Rhabditida</taxon>
        <taxon>Tylenchina</taxon>
        <taxon>Panagrolaimomorpha</taxon>
        <taxon>Strongyloidoidea</taxon>
        <taxon>Strongyloididae</taxon>
        <taxon>Strongyloides</taxon>
    </lineage>
</organism>
<dbReference type="Pfam" id="PF02485">
    <property type="entry name" value="Branch"/>
    <property type="match status" value="1"/>
</dbReference>
<gene>
    <name evidence="6 8 9" type="ORF">SRAE_2000425400</name>
</gene>
<keyword evidence="7" id="KW-1185">Reference proteome</keyword>
<dbReference type="InterPro" id="IPR003406">
    <property type="entry name" value="Glyco_trans_14"/>
</dbReference>
<dbReference type="OMA" id="KAYVFAY"/>
<dbReference type="AlphaFoldDB" id="A0A090LPX7"/>
<evidence type="ECO:0000256" key="3">
    <source>
        <dbReference type="ARBA" id="ARBA00022679"/>
    </source>
</evidence>